<dbReference type="PROSITE" id="PS50977">
    <property type="entry name" value="HTH_TETR_2"/>
    <property type="match status" value="1"/>
</dbReference>
<organism evidence="6 7">
    <name type="scientific">Desulfomarina profundi</name>
    <dbReference type="NCBI Taxonomy" id="2772557"/>
    <lineage>
        <taxon>Bacteria</taxon>
        <taxon>Pseudomonadati</taxon>
        <taxon>Thermodesulfobacteriota</taxon>
        <taxon>Desulfobulbia</taxon>
        <taxon>Desulfobulbales</taxon>
        <taxon>Desulfobulbaceae</taxon>
        <taxon>Desulfomarina</taxon>
    </lineage>
</organism>
<evidence type="ECO:0000256" key="2">
    <source>
        <dbReference type="ARBA" id="ARBA00023125"/>
    </source>
</evidence>
<feature type="DNA-binding region" description="H-T-H motif" evidence="4">
    <location>
        <begin position="29"/>
        <end position="48"/>
    </location>
</feature>
<dbReference type="KEGG" id="dbk:DGMP_35070"/>
<dbReference type="EMBL" id="AP024086">
    <property type="protein sequence ID" value="BCL62814.1"/>
    <property type="molecule type" value="Genomic_DNA"/>
</dbReference>
<dbReference type="Proteomes" id="UP000826725">
    <property type="component" value="Chromosome"/>
</dbReference>
<dbReference type="PANTHER" id="PTHR47506">
    <property type="entry name" value="TRANSCRIPTIONAL REGULATORY PROTEIN"/>
    <property type="match status" value="1"/>
</dbReference>
<dbReference type="PANTHER" id="PTHR47506:SF10">
    <property type="entry name" value="TRANSCRIPTIONAL REGULATORY PROTEIN"/>
    <property type="match status" value="1"/>
</dbReference>
<dbReference type="InterPro" id="IPR001647">
    <property type="entry name" value="HTH_TetR"/>
</dbReference>
<dbReference type="Pfam" id="PF00440">
    <property type="entry name" value="TetR_N"/>
    <property type="match status" value="1"/>
</dbReference>
<sequence>MARTAEFDREEVLQKAMELFWQKGYCKCSMTCLVEATRLKPGSIYAAFRSKEGLFLEALKYYGSQSTQKLDSCLEKAGTPLEGIRLFLEMMGNSIEKGERQYGCFLVNTILEHPPENHTVTREVARYLGAIESRIHGALSSARKRGELSQDKNPETLAKFIMVNIWGLQVLAKTNPERKTVRAVLDQIFAHLHEDM</sequence>
<dbReference type="InterPro" id="IPR011075">
    <property type="entry name" value="TetR_C"/>
</dbReference>
<evidence type="ECO:0000313" key="6">
    <source>
        <dbReference type="EMBL" id="BCL62814.1"/>
    </source>
</evidence>
<evidence type="ECO:0000256" key="4">
    <source>
        <dbReference type="PROSITE-ProRule" id="PRU00335"/>
    </source>
</evidence>
<dbReference type="Pfam" id="PF16925">
    <property type="entry name" value="TetR_C_13"/>
    <property type="match status" value="1"/>
</dbReference>
<reference evidence="6" key="1">
    <citation type="submission" date="2020-09" db="EMBL/GenBank/DDBJ databases">
        <title>Desulfogranum mesoprofundum gen. nov., sp. nov., a novel mesophilic, sulfate-reducing chemolithoautotroph isolated from a deep-sea hydrothermal vent chimney in the Suiyo Seamount.</title>
        <authorList>
            <person name="Hashimoto Y."/>
            <person name="Nakagawa S."/>
        </authorList>
    </citation>
    <scope>NUCLEOTIDE SEQUENCE</scope>
    <source>
        <strain evidence="6">KT2</strain>
    </source>
</reference>
<feature type="domain" description="HTH tetR-type" evidence="5">
    <location>
        <begin position="6"/>
        <end position="66"/>
    </location>
</feature>
<keyword evidence="2 4" id="KW-0238">DNA-binding</keyword>
<proteinExistence type="predicted"/>
<gene>
    <name evidence="6" type="ORF">DGMP_35070</name>
</gene>
<keyword evidence="1" id="KW-0805">Transcription regulation</keyword>
<accession>A0A8D5FW98</accession>
<evidence type="ECO:0000259" key="5">
    <source>
        <dbReference type="PROSITE" id="PS50977"/>
    </source>
</evidence>
<dbReference type="AlphaFoldDB" id="A0A8D5FW98"/>
<keyword evidence="3" id="KW-0804">Transcription</keyword>
<dbReference type="RefSeq" id="WP_228855123.1">
    <property type="nucleotide sequence ID" value="NZ_AP024086.1"/>
</dbReference>
<keyword evidence="7" id="KW-1185">Reference proteome</keyword>
<evidence type="ECO:0000256" key="1">
    <source>
        <dbReference type="ARBA" id="ARBA00023015"/>
    </source>
</evidence>
<name>A0A8D5FW98_9BACT</name>
<evidence type="ECO:0000313" key="7">
    <source>
        <dbReference type="Proteomes" id="UP000826725"/>
    </source>
</evidence>
<protein>
    <submittedName>
        <fullName evidence="6">TetR family transcriptional regulator</fullName>
    </submittedName>
</protein>
<dbReference type="GO" id="GO:0003677">
    <property type="term" value="F:DNA binding"/>
    <property type="evidence" value="ECO:0007669"/>
    <property type="project" value="UniProtKB-UniRule"/>
</dbReference>
<evidence type="ECO:0000256" key="3">
    <source>
        <dbReference type="ARBA" id="ARBA00023163"/>
    </source>
</evidence>